<protein>
    <submittedName>
        <fullName evidence="1">Uncharacterized protein</fullName>
    </submittedName>
</protein>
<dbReference type="RefSeq" id="WP_322132264.1">
    <property type="nucleotide sequence ID" value="NZ_CP085036.1"/>
</dbReference>
<comment type="caution">
    <text evidence="1">The sequence shown here is derived from an EMBL/GenBank/DDBJ whole genome shotgun (WGS) entry which is preliminary data.</text>
</comment>
<name>A0ABT6KKD0_9MICO</name>
<accession>A0ABT6KKD0</accession>
<evidence type="ECO:0000313" key="2">
    <source>
        <dbReference type="Proteomes" id="UP001160142"/>
    </source>
</evidence>
<keyword evidence="2" id="KW-1185">Reference proteome</keyword>
<dbReference type="Proteomes" id="UP001160142">
    <property type="component" value="Unassembled WGS sequence"/>
</dbReference>
<gene>
    <name evidence="1" type="ORF">M2152_000070</name>
</gene>
<proteinExistence type="predicted"/>
<reference evidence="1 2" key="1">
    <citation type="submission" date="2023-04" db="EMBL/GenBank/DDBJ databases">
        <title>Genome Encyclopedia of Bacteria and Archaea VI: Functional Genomics of Type Strains.</title>
        <authorList>
            <person name="Whitman W."/>
        </authorList>
    </citation>
    <scope>NUCLEOTIDE SEQUENCE [LARGE SCALE GENOMIC DNA]</scope>
    <source>
        <strain evidence="1 2">SG_E_30_P1</strain>
    </source>
</reference>
<dbReference type="EMBL" id="JARXVQ010000001">
    <property type="protein sequence ID" value="MDH6179888.1"/>
    <property type="molecule type" value="Genomic_DNA"/>
</dbReference>
<evidence type="ECO:0000313" key="1">
    <source>
        <dbReference type="EMBL" id="MDH6179888.1"/>
    </source>
</evidence>
<organism evidence="1 2">
    <name type="scientific">Antiquaquibacter oligotrophicus</name>
    <dbReference type="NCBI Taxonomy" id="2880260"/>
    <lineage>
        <taxon>Bacteria</taxon>
        <taxon>Bacillati</taxon>
        <taxon>Actinomycetota</taxon>
        <taxon>Actinomycetes</taxon>
        <taxon>Micrococcales</taxon>
        <taxon>Microbacteriaceae</taxon>
        <taxon>Antiquaquibacter</taxon>
    </lineage>
</organism>
<sequence>MNRLAIDDFLATILASWSEAAAEWQPPGQGSAHLCTTCSSSLVARVLDLSAWPHDLMHHLASTLDAAAVDIQDTLQDRSIPGYGSGAGAVARYVTDTVRKQRDDLGEILTHCVEPRIEAFVSRAVDAILPRVAL</sequence>